<evidence type="ECO:0000256" key="4">
    <source>
        <dbReference type="SAM" id="MobiDB-lite"/>
    </source>
</evidence>
<keyword evidence="3" id="KW-0574">Periplasm</keyword>
<name>A0A7Z2G630_9BURK</name>
<evidence type="ECO:0000256" key="2">
    <source>
        <dbReference type="ARBA" id="ARBA00022729"/>
    </source>
</evidence>
<dbReference type="Proteomes" id="UP000434209">
    <property type="component" value="Chromosome 1"/>
</dbReference>
<evidence type="ECO:0000256" key="1">
    <source>
        <dbReference type="ARBA" id="ARBA00004418"/>
    </source>
</evidence>
<keyword evidence="7" id="KW-0969">Cilium</keyword>
<dbReference type="Gene3D" id="2.30.30.760">
    <property type="match status" value="1"/>
</dbReference>
<dbReference type="GO" id="GO:0042597">
    <property type="term" value="C:periplasmic space"/>
    <property type="evidence" value="ECO:0007669"/>
    <property type="project" value="UniProtKB-SubCell"/>
</dbReference>
<dbReference type="EMBL" id="CP046909">
    <property type="protein sequence ID" value="QGZ55891.1"/>
    <property type="molecule type" value="Genomic_DNA"/>
</dbReference>
<comment type="subcellular location">
    <subcellularLocation>
        <location evidence="1">Periplasm</location>
    </subcellularLocation>
</comment>
<feature type="domain" description="SAF" evidence="6">
    <location>
        <begin position="321"/>
        <end position="383"/>
    </location>
</feature>
<dbReference type="PANTHER" id="PTHR36307">
    <property type="entry name" value="FLAGELLA BASAL BODY P-RING FORMATION PROTEIN FLGA"/>
    <property type="match status" value="1"/>
</dbReference>
<keyword evidence="2 5" id="KW-0732">Signal</keyword>
<dbReference type="AlphaFoldDB" id="A0A7Z2G630"/>
<dbReference type="Pfam" id="PF17656">
    <property type="entry name" value="ChapFlgA_N"/>
    <property type="match status" value="1"/>
</dbReference>
<dbReference type="RefSeq" id="WP_158758882.1">
    <property type="nucleotide sequence ID" value="NZ_CP046909.1"/>
</dbReference>
<dbReference type="InterPro" id="IPR039246">
    <property type="entry name" value="Flagellar_FlgA"/>
</dbReference>
<dbReference type="InterPro" id="IPR017585">
    <property type="entry name" value="SAF_FlgA"/>
</dbReference>
<reference evidence="7 8" key="1">
    <citation type="submission" date="2019-12" db="EMBL/GenBank/DDBJ databases">
        <title>Paraburkholderia acidiphila 7Q-K02 sp. nov and Paraburkholderia acidisoli DHF22 sp. nov., two strains isolated from forest soil.</title>
        <authorList>
            <person name="Gao Z."/>
            <person name="Qiu L."/>
        </authorList>
    </citation>
    <scope>NUCLEOTIDE SEQUENCE [LARGE SCALE GENOMIC DNA]</scope>
    <source>
        <strain evidence="7 8">7Q-K02</strain>
    </source>
</reference>
<gene>
    <name evidence="7" type="primary">flgA</name>
    <name evidence="7" type="ORF">FAZ97_13765</name>
</gene>
<dbReference type="CDD" id="cd11614">
    <property type="entry name" value="SAF_CpaB_FlgA_like"/>
    <property type="match status" value="1"/>
</dbReference>
<keyword evidence="7" id="KW-0282">Flagellum</keyword>
<feature type="signal peptide" evidence="5">
    <location>
        <begin position="1"/>
        <end position="40"/>
    </location>
</feature>
<keyword evidence="8" id="KW-1185">Reference proteome</keyword>
<feature type="chain" id="PRO_5031158024" evidence="5">
    <location>
        <begin position="41"/>
        <end position="445"/>
    </location>
</feature>
<organism evidence="7 8">
    <name type="scientific">Paraburkholderia acidiphila</name>
    <dbReference type="NCBI Taxonomy" id="2571747"/>
    <lineage>
        <taxon>Bacteria</taxon>
        <taxon>Pseudomonadati</taxon>
        <taxon>Pseudomonadota</taxon>
        <taxon>Betaproteobacteria</taxon>
        <taxon>Burkholderiales</taxon>
        <taxon>Burkholderiaceae</taxon>
        <taxon>Paraburkholderia</taxon>
    </lineage>
</organism>
<evidence type="ECO:0000313" key="8">
    <source>
        <dbReference type="Proteomes" id="UP000434209"/>
    </source>
</evidence>
<dbReference type="PANTHER" id="PTHR36307:SF1">
    <property type="entry name" value="FLAGELLA BASAL BODY P-RING FORMATION PROTEIN FLGA"/>
    <property type="match status" value="1"/>
</dbReference>
<dbReference type="Gene3D" id="3.90.1210.10">
    <property type="entry name" value="Antifreeze-like/N-acetylneuraminic acid synthase C-terminal domain"/>
    <property type="match status" value="1"/>
</dbReference>
<evidence type="ECO:0000313" key="7">
    <source>
        <dbReference type="EMBL" id="QGZ55891.1"/>
    </source>
</evidence>
<protein>
    <submittedName>
        <fullName evidence="7">Flagellar basal body P-ring formation protein FlgA</fullName>
    </submittedName>
</protein>
<accession>A0A7Z2G630</accession>
<dbReference type="OrthoDB" id="8561436at2"/>
<dbReference type="SMART" id="SM00858">
    <property type="entry name" value="SAF"/>
    <property type="match status" value="1"/>
</dbReference>
<dbReference type="InterPro" id="IPR041231">
    <property type="entry name" value="FlgA_N"/>
</dbReference>
<dbReference type="KEGG" id="pacp:FAZ97_13765"/>
<proteinExistence type="predicted"/>
<evidence type="ECO:0000256" key="3">
    <source>
        <dbReference type="ARBA" id="ARBA00022764"/>
    </source>
</evidence>
<evidence type="ECO:0000256" key="5">
    <source>
        <dbReference type="SAM" id="SignalP"/>
    </source>
</evidence>
<sequence length="445" mass="44583">MPQTASLRRPHAGLKRRARALSWSASWACVLACAFGGALAHAQTAAQTAPQPEGAGGQIFIAGNGDRAGSDAARMNALIASNAKKPAAAAASNAAATAANAPTSDAAPLRAASYADLNSRGVPEDARAGVESNGMITIPGPGERVPQGDAPRIVTIPSPGASAQPVRVPAANPNNAGTLQRVNLPGTANRVAAVVVEASASAGALAKPVANASASAPANLNNSANTSAAAANVQTVPPGQQDGESIRAVALTFLQQQSAGLPGHVNITVAPVFPRGLAACTSLEPFMPPGARTYGHTTVGVRCIGAKPWTLYVSARIAVDVTYYVASRQIGAGEALSAADFMPRAGDLANLPQTIITDPNQATGAVALARIAAGLPLRTDMLRSAASVVIGQTVKVIAVGSNFTISAEGSALNNAEPGQQVRVRTSGGQIISGVVKDAGTVQVQI</sequence>
<evidence type="ECO:0000259" key="6">
    <source>
        <dbReference type="SMART" id="SM00858"/>
    </source>
</evidence>
<keyword evidence="7" id="KW-0966">Cell projection</keyword>
<dbReference type="GO" id="GO:0044780">
    <property type="term" value="P:bacterial-type flagellum assembly"/>
    <property type="evidence" value="ECO:0007669"/>
    <property type="project" value="InterPro"/>
</dbReference>
<dbReference type="InterPro" id="IPR013974">
    <property type="entry name" value="SAF"/>
</dbReference>
<dbReference type="Pfam" id="PF13144">
    <property type="entry name" value="ChapFlgA"/>
    <property type="match status" value="1"/>
</dbReference>
<feature type="region of interest" description="Disordered" evidence="4">
    <location>
        <begin position="120"/>
        <end position="146"/>
    </location>
</feature>
<dbReference type="NCBIfam" id="TIGR03170">
    <property type="entry name" value="flgA_cterm"/>
    <property type="match status" value="1"/>
</dbReference>